<dbReference type="RefSeq" id="WP_137451213.1">
    <property type="nucleotide sequence ID" value="NZ_SZZH01000006.1"/>
</dbReference>
<keyword evidence="1" id="KW-0472">Membrane</keyword>
<feature type="transmembrane region" description="Helical" evidence="1">
    <location>
        <begin position="50"/>
        <end position="70"/>
    </location>
</feature>
<keyword evidence="3" id="KW-1185">Reference proteome</keyword>
<evidence type="ECO:0000256" key="1">
    <source>
        <dbReference type="SAM" id="Phobius"/>
    </source>
</evidence>
<dbReference type="AlphaFoldDB" id="A0A4U6QA83"/>
<protein>
    <submittedName>
        <fullName evidence="2">Uncharacterized protein</fullName>
    </submittedName>
</protein>
<proteinExistence type="predicted"/>
<comment type="caution">
    <text evidence="2">The sequence shown here is derived from an EMBL/GenBank/DDBJ whole genome shotgun (WGS) entry which is preliminary data.</text>
</comment>
<keyword evidence="1" id="KW-0812">Transmembrane</keyword>
<reference evidence="2 3" key="1">
    <citation type="submission" date="2019-05" db="EMBL/GenBank/DDBJ databases">
        <title>Nakamurella sp. N5BH11, whole genome shotgun sequence.</title>
        <authorList>
            <person name="Tuo L."/>
        </authorList>
    </citation>
    <scope>NUCLEOTIDE SEQUENCE [LARGE SCALE GENOMIC DNA]</scope>
    <source>
        <strain evidence="2 3">N5BH11</strain>
    </source>
</reference>
<dbReference type="Proteomes" id="UP000306985">
    <property type="component" value="Unassembled WGS sequence"/>
</dbReference>
<name>A0A4U6QA83_9ACTN</name>
<organism evidence="2 3">
    <name type="scientific">Nakamurella flava</name>
    <dbReference type="NCBI Taxonomy" id="2576308"/>
    <lineage>
        <taxon>Bacteria</taxon>
        <taxon>Bacillati</taxon>
        <taxon>Actinomycetota</taxon>
        <taxon>Actinomycetes</taxon>
        <taxon>Nakamurellales</taxon>
        <taxon>Nakamurellaceae</taxon>
        <taxon>Nakamurella</taxon>
    </lineage>
</organism>
<evidence type="ECO:0000313" key="2">
    <source>
        <dbReference type="EMBL" id="TKV56826.1"/>
    </source>
</evidence>
<keyword evidence="1" id="KW-1133">Transmembrane helix</keyword>
<sequence length="73" mass="7736">MSGASAWQVPADSTPERTTVALARWQRRRIARALAGTPAAMIEPRHSLRAAMLCGIVLTAVLLAASLAIGRVQ</sequence>
<accession>A0A4U6QA83</accession>
<gene>
    <name evidence="2" type="ORF">FDO65_18445</name>
</gene>
<dbReference type="EMBL" id="SZZH01000006">
    <property type="protein sequence ID" value="TKV56826.1"/>
    <property type="molecule type" value="Genomic_DNA"/>
</dbReference>
<evidence type="ECO:0000313" key="3">
    <source>
        <dbReference type="Proteomes" id="UP000306985"/>
    </source>
</evidence>